<dbReference type="Gene3D" id="3.60.40.10">
    <property type="entry name" value="PPM-type phosphatase domain"/>
    <property type="match status" value="1"/>
</dbReference>
<accession>A0AAD3D9I9</accession>
<feature type="domain" description="PPM-type phosphatase" evidence="3">
    <location>
        <begin position="221"/>
        <end position="531"/>
    </location>
</feature>
<proteinExistence type="predicted"/>
<sequence>MRLRQHSHGSKGTTIESGETKDTDTFEGKKTNLMSQPFMKSFLKLGFISVTVLVVFLFVDSSNTTPSKVYDTYHNKNDERETVNAEGAVDDNNEKEEEEGARIGPGSDSMNVAILPDKSSARPLESFFQNVHGQKSDIYDYLLYGRKTLVGNFVYVCGEKRNTNLRSDTQTNEKENQLLCSIQGPVYEISDELEIDEATFFPEMKKPVFKSSTPKFSDHNDYAVITRRGFKGDEGSKCNQDRPFILHPPTAYGFIMGIIDGHGEDGHKVSHSILMDLIRAKMGMGDSKLDSDIVVNDEAALKQEWIELFRSMDTALPESISRTAGATGSFLSRIGNDNIVAVNTGDSRSMIVAYDAENGKPSNARIVYITQPHKGHLPEEARRVTSKGAQIIPPRNMNGVEISSRVIIPIPGFGNAYSLAMSRSFGDSYAKKVGVIVDPTVDVLKISELKEKYRSPTTELFAVSMSDGIFDHIKEAKIAEFLAEAMKKNDPSGLHAACQSLILQSSLHWMQFGLTIGQPYRDDISIAVHKIF</sequence>
<dbReference type="Pfam" id="PF00481">
    <property type="entry name" value="PP2C"/>
    <property type="match status" value="1"/>
</dbReference>
<reference evidence="4 5" key="1">
    <citation type="journal article" date="2021" name="Sci. Rep.">
        <title>The genome of the diatom Chaetoceros tenuissimus carries an ancient integrated fragment of an extant virus.</title>
        <authorList>
            <person name="Hongo Y."/>
            <person name="Kimura K."/>
            <person name="Takaki Y."/>
            <person name="Yoshida Y."/>
            <person name="Baba S."/>
            <person name="Kobayashi G."/>
            <person name="Nagasaki K."/>
            <person name="Hano T."/>
            <person name="Tomaru Y."/>
        </authorList>
    </citation>
    <scope>NUCLEOTIDE SEQUENCE [LARGE SCALE GENOMIC DNA]</scope>
    <source>
        <strain evidence="4 5">NIES-3715</strain>
    </source>
</reference>
<feature type="compositionally biased region" description="Basic and acidic residues" evidence="1">
    <location>
        <begin position="71"/>
        <end position="83"/>
    </location>
</feature>
<dbReference type="SUPFAM" id="SSF81606">
    <property type="entry name" value="PP2C-like"/>
    <property type="match status" value="1"/>
</dbReference>
<dbReference type="Proteomes" id="UP001054902">
    <property type="component" value="Unassembled WGS sequence"/>
</dbReference>
<keyword evidence="2" id="KW-0812">Transmembrane</keyword>
<name>A0AAD3D9I9_9STRA</name>
<keyword evidence="2" id="KW-1133">Transmembrane helix</keyword>
<dbReference type="AlphaFoldDB" id="A0AAD3D9I9"/>
<dbReference type="InterPro" id="IPR001932">
    <property type="entry name" value="PPM-type_phosphatase-like_dom"/>
</dbReference>
<dbReference type="CDD" id="cd00143">
    <property type="entry name" value="PP2Cc"/>
    <property type="match status" value="1"/>
</dbReference>
<evidence type="ECO:0000256" key="2">
    <source>
        <dbReference type="SAM" id="Phobius"/>
    </source>
</evidence>
<evidence type="ECO:0000259" key="3">
    <source>
        <dbReference type="PROSITE" id="PS51746"/>
    </source>
</evidence>
<dbReference type="PANTHER" id="PTHR47992">
    <property type="entry name" value="PROTEIN PHOSPHATASE"/>
    <property type="match status" value="1"/>
</dbReference>
<protein>
    <recommendedName>
        <fullName evidence="3">PPM-type phosphatase domain-containing protein</fullName>
    </recommendedName>
</protein>
<dbReference type="InterPro" id="IPR036457">
    <property type="entry name" value="PPM-type-like_dom_sf"/>
</dbReference>
<feature type="transmembrane region" description="Helical" evidence="2">
    <location>
        <begin position="42"/>
        <end position="59"/>
    </location>
</feature>
<comment type="caution">
    <text evidence="4">The sequence shown here is derived from an EMBL/GenBank/DDBJ whole genome shotgun (WGS) entry which is preliminary data.</text>
</comment>
<feature type="compositionally biased region" description="Acidic residues" evidence="1">
    <location>
        <begin position="88"/>
        <end position="99"/>
    </location>
</feature>
<keyword evidence="2" id="KW-0472">Membrane</keyword>
<keyword evidence="5" id="KW-1185">Reference proteome</keyword>
<feature type="region of interest" description="Disordered" evidence="1">
    <location>
        <begin position="70"/>
        <end position="109"/>
    </location>
</feature>
<evidence type="ECO:0000313" key="4">
    <source>
        <dbReference type="EMBL" id="GFH60371.1"/>
    </source>
</evidence>
<evidence type="ECO:0000313" key="5">
    <source>
        <dbReference type="Proteomes" id="UP001054902"/>
    </source>
</evidence>
<dbReference type="EMBL" id="BLLK01000069">
    <property type="protein sequence ID" value="GFH60371.1"/>
    <property type="molecule type" value="Genomic_DNA"/>
</dbReference>
<dbReference type="GO" id="GO:0004722">
    <property type="term" value="F:protein serine/threonine phosphatase activity"/>
    <property type="evidence" value="ECO:0007669"/>
    <property type="project" value="InterPro"/>
</dbReference>
<gene>
    <name evidence="4" type="ORF">CTEN210_16847</name>
</gene>
<organism evidence="4 5">
    <name type="scientific">Chaetoceros tenuissimus</name>
    <dbReference type="NCBI Taxonomy" id="426638"/>
    <lineage>
        <taxon>Eukaryota</taxon>
        <taxon>Sar</taxon>
        <taxon>Stramenopiles</taxon>
        <taxon>Ochrophyta</taxon>
        <taxon>Bacillariophyta</taxon>
        <taxon>Coscinodiscophyceae</taxon>
        <taxon>Chaetocerotophycidae</taxon>
        <taxon>Chaetocerotales</taxon>
        <taxon>Chaetocerotaceae</taxon>
        <taxon>Chaetoceros</taxon>
    </lineage>
</organism>
<feature type="compositionally biased region" description="Basic and acidic residues" evidence="1">
    <location>
        <begin position="18"/>
        <end position="27"/>
    </location>
</feature>
<feature type="region of interest" description="Disordered" evidence="1">
    <location>
        <begin position="1"/>
        <end position="27"/>
    </location>
</feature>
<evidence type="ECO:0000256" key="1">
    <source>
        <dbReference type="SAM" id="MobiDB-lite"/>
    </source>
</evidence>
<dbReference type="InterPro" id="IPR015655">
    <property type="entry name" value="PP2C"/>
</dbReference>
<dbReference type="SMART" id="SM00332">
    <property type="entry name" value="PP2Cc"/>
    <property type="match status" value="1"/>
</dbReference>
<dbReference type="PROSITE" id="PS51746">
    <property type="entry name" value="PPM_2"/>
    <property type="match status" value="1"/>
</dbReference>